<reference evidence="3" key="1">
    <citation type="submission" date="2022-08" db="EMBL/GenBank/DDBJ databases">
        <title>Genome sequencing of akame (Lates japonicus).</title>
        <authorList>
            <person name="Hashiguchi Y."/>
            <person name="Takahashi H."/>
        </authorList>
    </citation>
    <scope>NUCLEOTIDE SEQUENCE</scope>
    <source>
        <strain evidence="3">Kochi</strain>
    </source>
</reference>
<dbReference type="GO" id="GO:0016020">
    <property type="term" value="C:membrane"/>
    <property type="evidence" value="ECO:0007669"/>
    <property type="project" value="GOC"/>
</dbReference>
<dbReference type="Proteomes" id="UP001279410">
    <property type="component" value="Unassembled WGS sequence"/>
</dbReference>
<evidence type="ECO:0000313" key="3">
    <source>
        <dbReference type="EMBL" id="GLD51488.1"/>
    </source>
</evidence>
<dbReference type="GO" id="GO:0006505">
    <property type="term" value="P:GPI anchor metabolic process"/>
    <property type="evidence" value="ECO:0007669"/>
    <property type="project" value="TreeGrafter"/>
</dbReference>
<evidence type="ECO:0000256" key="2">
    <source>
        <dbReference type="SAM" id="SignalP"/>
    </source>
</evidence>
<protein>
    <submittedName>
        <fullName evidence="3">GPI inositol-deacylase</fullName>
    </submittedName>
</protein>
<dbReference type="PANTHER" id="PTHR15495:SF7">
    <property type="entry name" value="GPI INOSITOL-DEACYLASE"/>
    <property type="match status" value="1"/>
</dbReference>
<keyword evidence="1" id="KW-1133">Transmembrane helix</keyword>
<keyword evidence="1" id="KW-0472">Membrane</keyword>
<name>A0AAD3MCJ7_LATJO</name>
<gene>
    <name evidence="3" type="ORF">AKAME5_000453200</name>
</gene>
<sequence length="371" mass="40478">MKLAAVAFYGFALGLLAVGLRELLTGFEENRCSMTYMFEYPEYREGQVKYFLFALSSRRKAYGHFYCRSNNLEMTSWVYGCVHKSGPSCMPSVTEISGMLPYRSSEPYLRCPPSTPAPNCQYRYYRFCGPVVPVYTAVTLLLACGGQLSTILKSRRAAGMSQVVGKGLQPHKVNLPVYILHVLLSLVPPCLSAAFGQSGHLLPLCGCLPNLPDVAFHEGVVPVEEWPHLLSPLLYILGAAVASLRALLCLILTADLLILAPLHRPSVSRDCGTLRLRTQILIALCLTVIGGTSCGALSIFAAFLLTPLEDTKATDDREVSEPYAESGQDIGTHTCLGVLCKKVRTSSSISAYQHSSLPIMLRALTHPRSIA</sequence>
<dbReference type="PANTHER" id="PTHR15495">
    <property type="entry name" value="NEGATIVE REGULATOR OF VESICLE FORMATION-RELATED"/>
    <property type="match status" value="1"/>
</dbReference>
<proteinExistence type="predicted"/>
<dbReference type="AlphaFoldDB" id="A0AAD3MCJ7"/>
<dbReference type="EMBL" id="BRZM01000011">
    <property type="protein sequence ID" value="GLD51488.1"/>
    <property type="molecule type" value="Genomic_DNA"/>
</dbReference>
<comment type="caution">
    <text evidence="3">The sequence shown here is derived from an EMBL/GenBank/DDBJ whole genome shotgun (WGS) entry which is preliminary data.</text>
</comment>
<dbReference type="GO" id="GO:0005783">
    <property type="term" value="C:endoplasmic reticulum"/>
    <property type="evidence" value="ECO:0007669"/>
    <property type="project" value="TreeGrafter"/>
</dbReference>
<feature type="signal peptide" evidence="2">
    <location>
        <begin position="1"/>
        <end position="17"/>
    </location>
</feature>
<accession>A0AAD3MCJ7</accession>
<keyword evidence="2" id="KW-0732">Signal</keyword>
<dbReference type="InterPro" id="IPR039529">
    <property type="entry name" value="PGAP1/BST1"/>
</dbReference>
<feature type="transmembrane region" description="Helical" evidence="1">
    <location>
        <begin position="233"/>
        <end position="259"/>
    </location>
</feature>
<feature type="transmembrane region" description="Helical" evidence="1">
    <location>
        <begin position="280"/>
        <end position="305"/>
    </location>
</feature>
<organism evidence="3 4">
    <name type="scientific">Lates japonicus</name>
    <name type="common">Japanese lates</name>
    <dbReference type="NCBI Taxonomy" id="270547"/>
    <lineage>
        <taxon>Eukaryota</taxon>
        <taxon>Metazoa</taxon>
        <taxon>Chordata</taxon>
        <taxon>Craniata</taxon>
        <taxon>Vertebrata</taxon>
        <taxon>Euteleostomi</taxon>
        <taxon>Actinopterygii</taxon>
        <taxon>Neopterygii</taxon>
        <taxon>Teleostei</taxon>
        <taxon>Neoteleostei</taxon>
        <taxon>Acanthomorphata</taxon>
        <taxon>Carangaria</taxon>
        <taxon>Carangaria incertae sedis</taxon>
        <taxon>Centropomidae</taxon>
        <taxon>Lates</taxon>
    </lineage>
</organism>
<feature type="transmembrane region" description="Helical" evidence="1">
    <location>
        <begin position="173"/>
        <end position="195"/>
    </location>
</feature>
<evidence type="ECO:0000256" key="1">
    <source>
        <dbReference type="SAM" id="Phobius"/>
    </source>
</evidence>
<feature type="transmembrane region" description="Helical" evidence="1">
    <location>
        <begin position="132"/>
        <end position="152"/>
    </location>
</feature>
<evidence type="ECO:0000313" key="4">
    <source>
        <dbReference type="Proteomes" id="UP001279410"/>
    </source>
</evidence>
<dbReference type="GO" id="GO:0006888">
    <property type="term" value="P:endoplasmic reticulum to Golgi vesicle-mediated transport"/>
    <property type="evidence" value="ECO:0007669"/>
    <property type="project" value="TreeGrafter"/>
</dbReference>
<feature type="chain" id="PRO_5042001400" evidence="2">
    <location>
        <begin position="18"/>
        <end position="371"/>
    </location>
</feature>
<keyword evidence="1" id="KW-0812">Transmembrane</keyword>
<keyword evidence="4" id="KW-1185">Reference proteome</keyword>
<dbReference type="GO" id="GO:0050185">
    <property type="term" value="F:phosphatidylinositol deacylase activity"/>
    <property type="evidence" value="ECO:0007669"/>
    <property type="project" value="TreeGrafter"/>
</dbReference>